<sequence length="496" mass="55574">MADKSLGVTVLPQQSRVRHGVSVDPIFAFSTQAKNAQVASFLNNELELATHHCLAKVLKKESHQNFSRNIHICHWKQLCEPLVHWESWVSEFPKQFPYTEEGWIYSSSPFIPPMVGKDLTGPEYEQEEPFANFFTEFTKTCATVAGVQNIDNSRVWHAHHNTFIDKRRKPDLVKYKDTLELVEDAYEQLYDNVFFIFSKQDNWLFFIGFTMCGANLCVYMFHYGGTMESMPMSLHTDPGIVTQALVAIAHGSLESIGYDPTVTTPQFSASMGLCVIQMKLVWLEMIQPLTLTIDTCLFSSHSVQGQGTHVFACIHPMYSQYLVSKEANVNTEGKGKKAKKAVASYEAQNKDLHECNGEKNAEYQEPPEIAVYLASQLDVVTAPRTSDPHNQTDKNSQYFKDELLPSIAACGIALPWFATIEELLNAILMAVQGHGNALGHDILHRDVSLPNVMIAVNSIDAESAIPGQGRAMCPGFLANWGLAIDLRKENKNFDES</sequence>
<keyword evidence="1" id="KW-1133">Transmembrane helix</keyword>
<feature type="domain" description="Fungal-type protein kinase" evidence="2">
    <location>
        <begin position="179"/>
        <end position="488"/>
    </location>
</feature>
<proteinExistence type="predicted"/>
<keyword evidence="4" id="KW-1185">Reference proteome</keyword>
<dbReference type="EMBL" id="JABBWM010000001">
    <property type="protein sequence ID" value="KAG2121041.1"/>
    <property type="molecule type" value="Genomic_DNA"/>
</dbReference>
<feature type="transmembrane region" description="Helical" evidence="1">
    <location>
        <begin position="203"/>
        <end position="222"/>
    </location>
</feature>
<evidence type="ECO:0000313" key="3">
    <source>
        <dbReference type="EMBL" id="KAG2121041.1"/>
    </source>
</evidence>
<keyword evidence="1" id="KW-0812">Transmembrane</keyword>
<dbReference type="PANTHER" id="PTHR38248:SF2">
    <property type="entry name" value="FUNK1 11"/>
    <property type="match status" value="1"/>
</dbReference>
<protein>
    <recommendedName>
        <fullName evidence="2">Fungal-type protein kinase domain-containing protein</fullName>
    </recommendedName>
</protein>
<reference evidence="3" key="1">
    <citation type="journal article" date="2020" name="New Phytol.">
        <title>Comparative genomics reveals dynamic genome evolution in host specialist ectomycorrhizal fungi.</title>
        <authorList>
            <person name="Lofgren L.A."/>
            <person name="Nguyen N.H."/>
            <person name="Vilgalys R."/>
            <person name="Ruytinx J."/>
            <person name="Liao H.L."/>
            <person name="Branco S."/>
            <person name="Kuo A."/>
            <person name="LaButti K."/>
            <person name="Lipzen A."/>
            <person name="Andreopoulos W."/>
            <person name="Pangilinan J."/>
            <person name="Riley R."/>
            <person name="Hundley H."/>
            <person name="Na H."/>
            <person name="Barry K."/>
            <person name="Grigoriev I.V."/>
            <person name="Stajich J.E."/>
            <person name="Kennedy P.G."/>
        </authorList>
    </citation>
    <scope>NUCLEOTIDE SEQUENCE</scope>
    <source>
        <strain evidence="3">FC423</strain>
    </source>
</reference>
<evidence type="ECO:0000259" key="2">
    <source>
        <dbReference type="Pfam" id="PF17667"/>
    </source>
</evidence>
<dbReference type="Pfam" id="PF17667">
    <property type="entry name" value="Pkinase_fungal"/>
    <property type="match status" value="1"/>
</dbReference>
<name>A0A9P7K1J1_9AGAM</name>
<accession>A0A9P7K1J1</accession>
<evidence type="ECO:0000313" key="4">
    <source>
        <dbReference type="Proteomes" id="UP000823399"/>
    </source>
</evidence>
<dbReference type="OrthoDB" id="2692985at2759"/>
<dbReference type="InterPro" id="IPR040976">
    <property type="entry name" value="Pkinase_fungal"/>
</dbReference>
<dbReference type="RefSeq" id="XP_041300417.1">
    <property type="nucleotide sequence ID" value="XM_041440818.1"/>
</dbReference>
<comment type="caution">
    <text evidence="3">The sequence shown here is derived from an EMBL/GenBank/DDBJ whole genome shotgun (WGS) entry which is preliminary data.</text>
</comment>
<dbReference type="PANTHER" id="PTHR38248">
    <property type="entry name" value="FUNK1 6"/>
    <property type="match status" value="1"/>
</dbReference>
<dbReference type="AlphaFoldDB" id="A0A9P7K1J1"/>
<evidence type="ECO:0000256" key="1">
    <source>
        <dbReference type="SAM" id="Phobius"/>
    </source>
</evidence>
<gene>
    <name evidence="3" type="ORF">F5147DRAFT_766905</name>
</gene>
<dbReference type="Proteomes" id="UP000823399">
    <property type="component" value="Unassembled WGS sequence"/>
</dbReference>
<dbReference type="GeneID" id="64703077"/>
<keyword evidence="1" id="KW-0472">Membrane</keyword>
<organism evidence="3 4">
    <name type="scientific">Suillus discolor</name>
    <dbReference type="NCBI Taxonomy" id="1912936"/>
    <lineage>
        <taxon>Eukaryota</taxon>
        <taxon>Fungi</taxon>
        <taxon>Dikarya</taxon>
        <taxon>Basidiomycota</taxon>
        <taxon>Agaricomycotina</taxon>
        <taxon>Agaricomycetes</taxon>
        <taxon>Agaricomycetidae</taxon>
        <taxon>Boletales</taxon>
        <taxon>Suillineae</taxon>
        <taxon>Suillaceae</taxon>
        <taxon>Suillus</taxon>
    </lineage>
</organism>